<proteinExistence type="predicted"/>
<gene>
    <name evidence="1" type="ORF">DPEC_G00237660</name>
</gene>
<name>A0ACC2FYX3_DALPE</name>
<accession>A0ACC2FYX3</accession>
<sequence length="86" mass="9804">MLYLFNELLELNTFFLKHMFVFQPSHALSWCQILLLGIITAPTVRAISFLEALACVKFGQDVFSKTQARSAFLWLLCVLSCTSAWV</sequence>
<reference evidence="1" key="1">
    <citation type="submission" date="2021-05" db="EMBL/GenBank/DDBJ databases">
        <authorList>
            <person name="Pan Q."/>
            <person name="Jouanno E."/>
            <person name="Zahm M."/>
            <person name="Klopp C."/>
            <person name="Cabau C."/>
            <person name="Louis A."/>
            <person name="Berthelot C."/>
            <person name="Parey E."/>
            <person name="Roest Crollius H."/>
            <person name="Montfort J."/>
            <person name="Robinson-Rechavi M."/>
            <person name="Bouchez O."/>
            <person name="Lampietro C."/>
            <person name="Lopez Roques C."/>
            <person name="Donnadieu C."/>
            <person name="Postlethwait J."/>
            <person name="Bobe J."/>
            <person name="Dillon D."/>
            <person name="Chandos A."/>
            <person name="von Hippel F."/>
            <person name="Guiguen Y."/>
        </authorList>
    </citation>
    <scope>NUCLEOTIDE SEQUENCE</scope>
    <source>
        <strain evidence="1">YG-Jan2019</strain>
    </source>
</reference>
<evidence type="ECO:0000313" key="1">
    <source>
        <dbReference type="EMBL" id="KAJ7996496.1"/>
    </source>
</evidence>
<organism evidence="1 2">
    <name type="scientific">Dallia pectoralis</name>
    <name type="common">Alaska blackfish</name>
    <dbReference type="NCBI Taxonomy" id="75939"/>
    <lineage>
        <taxon>Eukaryota</taxon>
        <taxon>Metazoa</taxon>
        <taxon>Chordata</taxon>
        <taxon>Craniata</taxon>
        <taxon>Vertebrata</taxon>
        <taxon>Euteleostomi</taxon>
        <taxon>Actinopterygii</taxon>
        <taxon>Neopterygii</taxon>
        <taxon>Teleostei</taxon>
        <taxon>Protacanthopterygii</taxon>
        <taxon>Esociformes</taxon>
        <taxon>Umbridae</taxon>
        <taxon>Dallia</taxon>
    </lineage>
</organism>
<evidence type="ECO:0000313" key="2">
    <source>
        <dbReference type="Proteomes" id="UP001157502"/>
    </source>
</evidence>
<protein>
    <submittedName>
        <fullName evidence="1">Uncharacterized protein</fullName>
    </submittedName>
</protein>
<dbReference type="EMBL" id="CM055747">
    <property type="protein sequence ID" value="KAJ7996496.1"/>
    <property type="molecule type" value="Genomic_DNA"/>
</dbReference>
<comment type="caution">
    <text evidence="1">The sequence shown here is derived from an EMBL/GenBank/DDBJ whole genome shotgun (WGS) entry which is preliminary data.</text>
</comment>
<dbReference type="Proteomes" id="UP001157502">
    <property type="component" value="Chromosome 20"/>
</dbReference>
<keyword evidence="2" id="KW-1185">Reference proteome</keyword>